<gene>
    <name evidence="1" type="ORF">GCM10010285_26330</name>
</gene>
<proteinExistence type="predicted"/>
<name>A0ABQ2SZA7_STREZ</name>
<dbReference type="PANTHER" id="PTHR40267">
    <property type="entry name" value="BLR3294 PROTEIN"/>
    <property type="match status" value="1"/>
</dbReference>
<comment type="caution">
    <text evidence="1">The sequence shown here is derived from an EMBL/GenBank/DDBJ whole genome shotgun (WGS) entry which is preliminary data.</text>
</comment>
<reference evidence="2" key="1">
    <citation type="journal article" date="2019" name="Int. J. Syst. Evol. Microbiol.">
        <title>The Global Catalogue of Microorganisms (GCM) 10K type strain sequencing project: providing services to taxonomists for standard genome sequencing and annotation.</title>
        <authorList>
            <consortium name="The Broad Institute Genomics Platform"/>
            <consortium name="The Broad Institute Genome Sequencing Center for Infectious Disease"/>
            <person name="Wu L."/>
            <person name="Ma J."/>
        </authorList>
    </citation>
    <scope>NUCLEOTIDE SEQUENCE [LARGE SCALE GENOMIC DNA]</scope>
    <source>
        <strain evidence="2">JCM 4416</strain>
    </source>
</reference>
<evidence type="ECO:0000313" key="1">
    <source>
        <dbReference type="EMBL" id="GGS45521.1"/>
    </source>
</evidence>
<dbReference type="PANTHER" id="PTHR40267:SF1">
    <property type="entry name" value="BLR3294 PROTEIN"/>
    <property type="match status" value="1"/>
</dbReference>
<dbReference type="Gene3D" id="3.40.50.12500">
    <property type="match status" value="1"/>
</dbReference>
<sequence length="104" mass="11149">MCEAMSRAGAVPAITTSGALLEALVELGVRRVALVTPYTVSVTRVPEAYVARAGVTVTGRPYMGLTRHIWKVIHREAVDMARQAVRGRAGAVDALFLSCTNLPR</sequence>
<protein>
    <recommendedName>
        <fullName evidence="3">Asp/Glu racemase</fullName>
    </recommendedName>
</protein>
<dbReference type="Pfam" id="PF17645">
    <property type="entry name" value="Amdase"/>
    <property type="match status" value="1"/>
</dbReference>
<dbReference type="InterPro" id="IPR053714">
    <property type="entry name" value="Iso_Racemase_Enz_sf"/>
</dbReference>
<evidence type="ECO:0008006" key="3">
    <source>
        <dbReference type="Google" id="ProtNLM"/>
    </source>
</evidence>
<evidence type="ECO:0000313" key="2">
    <source>
        <dbReference type="Proteomes" id="UP000597853"/>
    </source>
</evidence>
<organism evidence="1 2">
    <name type="scientific">Streptomyces pseudogriseolus</name>
    <name type="common">Streptomyces gancidicus</name>
    <name type="synonym">Streptomyces rubiginosus</name>
    <dbReference type="NCBI Taxonomy" id="36817"/>
    <lineage>
        <taxon>Bacteria</taxon>
        <taxon>Bacillati</taxon>
        <taxon>Actinomycetota</taxon>
        <taxon>Actinomycetes</taxon>
        <taxon>Kitasatosporales</taxon>
        <taxon>Streptomycetaceae</taxon>
        <taxon>Streptomyces</taxon>
        <taxon>Streptomyces pseudogriseolus group</taxon>
    </lineage>
</organism>
<dbReference type="Proteomes" id="UP000597853">
    <property type="component" value="Unassembled WGS sequence"/>
</dbReference>
<dbReference type="InterPro" id="IPR026286">
    <property type="entry name" value="MaiA/AMDase"/>
</dbReference>
<accession>A0ABQ2SZA7</accession>
<dbReference type="EMBL" id="BMTX01000006">
    <property type="protein sequence ID" value="GGS45521.1"/>
    <property type="molecule type" value="Genomic_DNA"/>
</dbReference>
<keyword evidence="2" id="KW-1185">Reference proteome</keyword>